<dbReference type="RefSeq" id="WP_002202847.1">
    <property type="nucleotide sequence ID" value="NZ_CP035962.1"/>
</dbReference>
<dbReference type="Proteomes" id="UP000175835">
    <property type="component" value="Unassembled WGS sequence"/>
</dbReference>
<proteinExistence type="predicted"/>
<dbReference type="PATRIC" id="fig|86662.23.peg.1102"/>
<feature type="transmembrane region" description="Helical" evidence="1">
    <location>
        <begin position="7"/>
        <end position="27"/>
    </location>
</feature>
<evidence type="ECO:0000313" key="5">
    <source>
        <dbReference type="Proteomes" id="UP000195696"/>
    </source>
</evidence>
<dbReference type="AlphaFoldDB" id="A0A1D3MJ55"/>
<dbReference type="EMBL" id="LXLX01000021">
    <property type="protein sequence ID" value="OFD97825.1"/>
    <property type="molecule type" value="Genomic_DNA"/>
</dbReference>
<dbReference type="EMBL" id="FMAK01000023">
    <property type="protein sequence ID" value="SCB66899.1"/>
    <property type="molecule type" value="Genomic_DNA"/>
</dbReference>
<accession>A0A1D3MJ55</accession>
<reference evidence="2 4" key="1">
    <citation type="submission" date="2016-05" db="EMBL/GenBank/DDBJ databases">
        <title>Bacillus thuringiensis and Bacillus weihenstephanensis as novel biocontrol agents of wilt causing Verticillium species.</title>
        <authorList>
            <person name="Hollensteiner J."/>
            <person name="Wemheuer F."/>
            <person name="Harting R."/>
            <person name="Kolarzyk A."/>
            <person name="Diaz-Valerio S."/>
            <person name="Poehlein A."/>
            <person name="Brzuszkiewicz E."/>
            <person name="Nesemann K."/>
            <person name="Braus-Stromeyer S."/>
            <person name="Braus G."/>
            <person name="Daniel R."/>
            <person name="Liesegang H."/>
        </authorList>
    </citation>
    <scope>NUCLEOTIDE SEQUENCE [LARGE SCALE GENOMIC DNA]</scope>
    <source>
        <strain evidence="2 4">GOE11</strain>
    </source>
</reference>
<reference evidence="3 5" key="2">
    <citation type="submission" date="2016-08" db="EMBL/GenBank/DDBJ databases">
        <authorList>
            <person name="Seilhamer J.J."/>
        </authorList>
    </citation>
    <scope>NUCLEOTIDE SEQUENCE [LARGE SCALE GENOMIC DNA]</scope>
    <source>
        <strain evidence="3 5">SDA_GO95</strain>
    </source>
</reference>
<keyword evidence="1" id="KW-0472">Membrane</keyword>
<dbReference type="Proteomes" id="UP000195696">
    <property type="component" value="Unassembled WGS sequence"/>
</dbReference>
<evidence type="ECO:0000313" key="4">
    <source>
        <dbReference type="Proteomes" id="UP000175835"/>
    </source>
</evidence>
<evidence type="ECO:0000313" key="2">
    <source>
        <dbReference type="EMBL" id="OFD97825.1"/>
    </source>
</evidence>
<gene>
    <name evidence="3" type="ORF">BWGO95_01017</name>
    <name evidence="2" type="ORF">BWGOE11_11900</name>
</gene>
<evidence type="ECO:0000313" key="3">
    <source>
        <dbReference type="EMBL" id="SCB66899.1"/>
    </source>
</evidence>
<keyword evidence="1" id="KW-1133">Transmembrane helix</keyword>
<evidence type="ECO:0000256" key="1">
    <source>
        <dbReference type="SAM" id="Phobius"/>
    </source>
</evidence>
<organism evidence="2 4">
    <name type="scientific">Bacillus mycoides</name>
    <dbReference type="NCBI Taxonomy" id="1405"/>
    <lineage>
        <taxon>Bacteria</taxon>
        <taxon>Bacillati</taxon>
        <taxon>Bacillota</taxon>
        <taxon>Bacilli</taxon>
        <taxon>Bacillales</taxon>
        <taxon>Bacillaceae</taxon>
        <taxon>Bacillus</taxon>
        <taxon>Bacillus cereus group</taxon>
    </lineage>
</organism>
<protein>
    <submittedName>
        <fullName evidence="2">Uncharacterized protein</fullName>
    </submittedName>
</protein>
<keyword evidence="1" id="KW-0812">Transmembrane</keyword>
<name>A0A1D3MJ55_BACMY</name>
<sequence>MKKSLRFLSIIIVLSFITFLFIGNPFVESKSKEITFDAKTDGFNNLEELENNSPIIVRGIKTDEKETEIYRSEVDGEVNGGFTLSGFKVNNVYKNSQQDTNILVGKEIQITENAYYDKQTNTAYNINGYTNMVKEKEYLLFLIPVDDGKYATRAVTFGKVPLYTQKTTINKSSTLSEDHVQNDGVIESIFKDAREKYKD</sequence>